<dbReference type="Pfam" id="PF01963">
    <property type="entry name" value="TraB_PrgY_gumN"/>
    <property type="match status" value="1"/>
</dbReference>
<feature type="region of interest" description="Disordered" evidence="1">
    <location>
        <begin position="1"/>
        <end position="52"/>
    </location>
</feature>
<dbReference type="PANTHER" id="PTHR21530:SF7">
    <property type="entry name" value="TRAB DOMAIN-CONTAINING PROTEIN"/>
    <property type="match status" value="1"/>
</dbReference>
<accession>A0AAN8P6X8</accession>
<dbReference type="EMBL" id="JAWJWE010000003">
    <property type="protein sequence ID" value="KAK6640075.1"/>
    <property type="molecule type" value="Genomic_DNA"/>
</dbReference>
<dbReference type="CDD" id="cd14726">
    <property type="entry name" value="TraB_PrgY-like"/>
    <property type="match status" value="1"/>
</dbReference>
<evidence type="ECO:0000313" key="3">
    <source>
        <dbReference type="Proteomes" id="UP001372834"/>
    </source>
</evidence>
<reference evidence="2 3" key="1">
    <citation type="submission" date="2023-10" db="EMBL/GenBank/DDBJ databases">
        <title>Genomes of two closely related lineages of the louse Polyplax serrata with different host specificities.</title>
        <authorList>
            <person name="Martinu J."/>
            <person name="Tarabai H."/>
            <person name="Stefka J."/>
            <person name="Hypsa V."/>
        </authorList>
    </citation>
    <scope>NUCLEOTIDE SEQUENCE [LARGE SCALE GENOMIC DNA]</scope>
    <source>
        <strain evidence="2">HR10_N</strain>
    </source>
</reference>
<evidence type="ECO:0000256" key="1">
    <source>
        <dbReference type="SAM" id="MobiDB-lite"/>
    </source>
</evidence>
<evidence type="ECO:0008006" key="4">
    <source>
        <dbReference type="Google" id="ProtNLM"/>
    </source>
</evidence>
<evidence type="ECO:0000313" key="2">
    <source>
        <dbReference type="EMBL" id="KAK6640075.1"/>
    </source>
</evidence>
<protein>
    <recommendedName>
        <fullName evidence="4">TraB domain-containing protein</fullName>
    </recommendedName>
</protein>
<dbReference type="PANTHER" id="PTHR21530">
    <property type="entry name" value="PHEROMONE SHUTDOWN PROTEIN"/>
    <property type="match status" value="1"/>
</dbReference>
<dbReference type="InterPro" id="IPR002816">
    <property type="entry name" value="TraB/PrgY/GumN_fam"/>
</dbReference>
<sequence>MNEQSDKTARNLCEPNHQSDAVVSASNNNKNMFKGQNNENENERQSDETEEFLTKEAGNGVAHMGSTNESMEFVGDQHENGNITPGVSSFQNGVVSNSEFNLPHTAILLETNWGSNVYVVGTAHFSEQSQEDVAKVIQAVQPNFVVLELCESRSYMLKWEENEILKIAEKMEFKMVKETIRNYGVVQGVMYLLLLSVSAQITRELGMAPGGEFRRAYKEAANVPGEEDIEKCKNRDYLEEMLAMLGGEFPELKTVFVNERDLFLCHTLTSASLLSRGPHGVVPNTVVGVVGMGHLAGIQRNWEKFDLEEVRRILIVPPPSRTAKFIKLTLKTSVLVLALYGVHKLACKSETYASLFR</sequence>
<comment type="caution">
    <text evidence="2">The sequence shown here is derived from an EMBL/GenBank/DDBJ whole genome shotgun (WGS) entry which is preliminary data.</text>
</comment>
<feature type="compositionally biased region" description="Low complexity" evidence="1">
    <location>
        <begin position="27"/>
        <end position="39"/>
    </location>
</feature>
<dbReference type="InterPro" id="IPR046345">
    <property type="entry name" value="TraB_PrgY-like"/>
</dbReference>
<gene>
    <name evidence="2" type="ORF">RUM43_008352</name>
</gene>
<dbReference type="AlphaFoldDB" id="A0AAN8P6X8"/>
<feature type="compositionally biased region" description="Polar residues" evidence="1">
    <location>
        <begin position="16"/>
        <end position="26"/>
    </location>
</feature>
<organism evidence="2 3">
    <name type="scientific">Polyplax serrata</name>
    <name type="common">Common mouse louse</name>
    <dbReference type="NCBI Taxonomy" id="468196"/>
    <lineage>
        <taxon>Eukaryota</taxon>
        <taxon>Metazoa</taxon>
        <taxon>Ecdysozoa</taxon>
        <taxon>Arthropoda</taxon>
        <taxon>Hexapoda</taxon>
        <taxon>Insecta</taxon>
        <taxon>Pterygota</taxon>
        <taxon>Neoptera</taxon>
        <taxon>Paraneoptera</taxon>
        <taxon>Psocodea</taxon>
        <taxon>Troctomorpha</taxon>
        <taxon>Phthiraptera</taxon>
        <taxon>Anoplura</taxon>
        <taxon>Polyplacidae</taxon>
        <taxon>Polyplax</taxon>
    </lineage>
</organism>
<proteinExistence type="predicted"/>
<dbReference type="Proteomes" id="UP001372834">
    <property type="component" value="Unassembled WGS sequence"/>
</dbReference>
<name>A0AAN8P6X8_POLSC</name>